<keyword evidence="6 9" id="KW-0235">DNA replication</keyword>
<sequence>MDQTVSFTVPKDDLASALAWVARSLPSKPTQPILRGVLIDATDSGLVLSGFDREVSTRVKINAEVMETGSLLVAGKLASDIVGSLPNKPITMEYQGSKVLLTCGSSRFELPPMTIEDYPPLPDLPEVTGTIDPHLFQEAIGQVAIAAGKDDTLPMLTGIRMEIDGDNVVLAATDRFRLAVRTFTWNPSTADAQAELLIPARTLADTARSMGVHGSEPVSIAVGASGNIGREGLLGISTESRHTTTRLLDADFPKFRPLLPKTHTSMASVAIEPLQDAIRRVSLVADRNSQIRMNFEPGVLTLSAGGSDVGSAEEQLDCGFAGEPLTIAFNPTYLKEGLAAVHSQRVVFGFTQPSRPAILIPEQPDLPESDEEGNFPTPATEFTYLLMPVRLPG</sequence>
<evidence type="ECO:0000256" key="3">
    <source>
        <dbReference type="ARBA" id="ARBA00022490"/>
    </source>
</evidence>
<comment type="similarity">
    <text evidence="2 9">Belongs to the beta sliding clamp family.</text>
</comment>
<evidence type="ECO:0000313" key="13">
    <source>
        <dbReference type="EMBL" id="RAV34535.1"/>
    </source>
</evidence>
<evidence type="ECO:0000256" key="6">
    <source>
        <dbReference type="ARBA" id="ARBA00022705"/>
    </source>
</evidence>
<evidence type="ECO:0000259" key="10">
    <source>
        <dbReference type="Pfam" id="PF00712"/>
    </source>
</evidence>
<dbReference type="OrthoDB" id="468978at2"/>
<dbReference type="RefSeq" id="WP_112768998.1">
    <property type="nucleotide sequence ID" value="NZ_CP063191.1"/>
</dbReference>
<comment type="subcellular location">
    <subcellularLocation>
        <location evidence="1 9">Cytoplasm</location>
    </subcellularLocation>
</comment>
<dbReference type="GO" id="GO:0008408">
    <property type="term" value="F:3'-5' exonuclease activity"/>
    <property type="evidence" value="ECO:0007669"/>
    <property type="project" value="InterPro"/>
</dbReference>
<dbReference type="PANTHER" id="PTHR30478">
    <property type="entry name" value="DNA POLYMERASE III SUBUNIT BETA"/>
    <property type="match status" value="1"/>
</dbReference>
<keyword evidence="5 9" id="KW-0548">Nucleotidyltransferase</keyword>
<keyword evidence="8" id="KW-0238">DNA-binding</keyword>
<dbReference type="InterPro" id="IPR046938">
    <property type="entry name" value="DNA_clamp_sf"/>
</dbReference>
<dbReference type="PIRSF" id="PIRSF000804">
    <property type="entry name" value="DNA_pol_III_b"/>
    <property type="match status" value="1"/>
</dbReference>
<dbReference type="AlphaFoldDB" id="A0A364VD04"/>
<comment type="subunit">
    <text evidence="9">Forms a ring-shaped head-to-tail homodimer around DNA.</text>
</comment>
<evidence type="ECO:0000256" key="4">
    <source>
        <dbReference type="ARBA" id="ARBA00022679"/>
    </source>
</evidence>
<dbReference type="InterPro" id="IPR022635">
    <property type="entry name" value="DNA_polIII_beta_C"/>
</dbReference>
<evidence type="ECO:0000256" key="5">
    <source>
        <dbReference type="ARBA" id="ARBA00022695"/>
    </source>
</evidence>
<evidence type="ECO:0000256" key="8">
    <source>
        <dbReference type="ARBA" id="ARBA00023125"/>
    </source>
</evidence>
<dbReference type="GO" id="GO:0009360">
    <property type="term" value="C:DNA polymerase III complex"/>
    <property type="evidence" value="ECO:0007669"/>
    <property type="project" value="InterPro"/>
</dbReference>
<evidence type="ECO:0000256" key="2">
    <source>
        <dbReference type="ARBA" id="ARBA00010752"/>
    </source>
</evidence>
<dbReference type="PANTHER" id="PTHR30478:SF0">
    <property type="entry name" value="BETA SLIDING CLAMP"/>
    <property type="match status" value="1"/>
</dbReference>
<dbReference type="Gene3D" id="3.10.150.10">
    <property type="entry name" value="DNA Polymerase III, subunit A, domain 2"/>
    <property type="match status" value="3"/>
</dbReference>
<dbReference type="Pfam" id="PF02768">
    <property type="entry name" value="DNA_pol3_beta_3"/>
    <property type="match status" value="1"/>
</dbReference>
<accession>A0A364VD04</accession>
<dbReference type="SMART" id="SM00480">
    <property type="entry name" value="POL3Bc"/>
    <property type="match status" value="1"/>
</dbReference>
<evidence type="ECO:0000313" key="14">
    <source>
        <dbReference type="Proteomes" id="UP000251047"/>
    </source>
</evidence>
<evidence type="ECO:0000256" key="9">
    <source>
        <dbReference type="PIRNR" id="PIRNR000804"/>
    </source>
</evidence>
<dbReference type="Pfam" id="PF00712">
    <property type="entry name" value="DNA_pol3_beta"/>
    <property type="match status" value="1"/>
</dbReference>
<proteinExistence type="inferred from homology"/>
<evidence type="ECO:0000259" key="11">
    <source>
        <dbReference type="Pfam" id="PF02767"/>
    </source>
</evidence>
<dbReference type="GO" id="GO:0006271">
    <property type="term" value="P:DNA strand elongation involved in DNA replication"/>
    <property type="evidence" value="ECO:0007669"/>
    <property type="project" value="TreeGrafter"/>
</dbReference>
<feature type="domain" description="DNA polymerase III beta sliding clamp central" evidence="11">
    <location>
        <begin position="131"/>
        <end position="254"/>
    </location>
</feature>
<dbReference type="InterPro" id="IPR022637">
    <property type="entry name" value="DNA_polIII_beta_cen"/>
</dbReference>
<gene>
    <name evidence="13" type="ORF">CWC39_02785</name>
</gene>
<evidence type="ECO:0000256" key="7">
    <source>
        <dbReference type="ARBA" id="ARBA00022932"/>
    </source>
</evidence>
<evidence type="ECO:0000256" key="1">
    <source>
        <dbReference type="ARBA" id="ARBA00004496"/>
    </source>
</evidence>
<dbReference type="CDD" id="cd00140">
    <property type="entry name" value="beta_clamp"/>
    <property type="match status" value="1"/>
</dbReference>
<protein>
    <recommendedName>
        <fullName evidence="9">Beta sliding clamp</fullName>
    </recommendedName>
</protein>
<dbReference type="NCBIfam" id="TIGR00663">
    <property type="entry name" value="dnan"/>
    <property type="match status" value="1"/>
</dbReference>
<comment type="caution">
    <text evidence="13">The sequence shown here is derived from an EMBL/GenBank/DDBJ whole genome shotgun (WGS) entry which is preliminary data.</text>
</comment>
<dbReference type="GO" id="GO:0003887">
    <property type="term" value="F:DNA-directed DNA polymerase activity"/>
    <property type="evidence" value="ECO:0007669"/>
    <property type="project" value="UniProtKB-UniRule"/>
</dbReference>
<dbReference type="GO" id="GO:0003677">
    <property type="term" value="F:DNA binding"/>
    <property type="evidence" value="ECO:0007669"/>
    <property type="project" value="UniProtKB-UniRule"/>
</dbReference>
<dbReference type="GO" id="GO:0005737">
    <property type="term" value="C:cytoplasm"/>
    <property type="evidence" value="ECO:0007669"/>
    <property type="project" value="UniProtKB-SubCell"/>
</dbReference>
<keyword evidence="3 9" id="KW-0963">Cytoplasm</keyword>
<feature type="domain" description="DNA polymerase III beta sliding clamp C-terminal" evidence="12">
    <location>
        <begin position="258"/>
        <end position="361"/>
    </location>
</feature>
<dbReference type="Proteomes" id="UP000251047">
    <property type="component" value="Unassembled WGS sequence"/>
</dbReference>
<dbReference type="FunFam" id="3.10.150.10:FF:000005">
    <property type="entry name" value="Beta sliding clamp"/>
    <property type="match status" value="1"/>
</dbReference>
<name>A0A364VD04_9CORY</name>
<evidence type="ECO:0000259" key="12">
    <source>
        <dbReference type="Pfam" id="PF02768"/>
    </source>
</evidence>
<keyword evidence="4 9" id="KW-0808">Transferase</keyword>
<organism evidence="13 14">
    <name type="scientific">Corynebacterium heidelbergense</name>
    <dbReference type="NCBI Taxonomy" id="2055947"/>
    <lineage>
        <taxon>Bacteria</taxon>
        <taxon>Bacillati</taxon>
        <taxon>Actinomycetota</taxon>
        <taxon>Actinomycetes</taxon>
        <taxon>Mycobacteriales</taxon>
        <taxon>Corynebacteriaceae</taxon>
        <taxon>Corynebacterium</taxon>
    </lineage>
</organism>
<comment type="function">
    <text evidence="9">Confers DNA tethering and processivity to DNA polymerases and other proteins. Acts as a clamp, forming a ring around DNA (a reaction catalyzed by the clamp-loading complex) which diffuses in an ATP-independent manner freely and bidirectionally along dsDNA. Initially characterized for its ability to contact the catalytic subunit of DNA polymerase III (Pol III), a complex, multichain enzyme responsible for most of the replicative synthesis in bacteria; Pol III exhibits 3'-5' exonuclease proofreading activity. The beta chain is required for initiation of replication as well as for processivity of DNA replication.</text>
</comment>
<feature type="domain" description="DNA polymerase III beta sliding clamp N-terminal" evidence="10">
    <location>
        <begin position="6"/>
        <end position="122"/>
    </location>
</feature>
<dbReference type="Pfam" id="PF02767">
    <property type="entry name" value="DNA_pol3_beta_2"/>
    <property type="match status" value="1"/>
</dbReference>
<dbReference type="InterPro" id="IPR022634">
    <property type="entry name" value="DNA_polIII_beta_N"/>
</dbReference>
<dbReference type="SUPFAM" id="SSF55979">
    <property type="entry name" value="DNA clamp"/>
    <property type="match status" value="3"/>
</dbReference>
<keyword evidence="7 9" id="KW-0239">DNA-directed DNA polymerase</keyword>
<reference evidence="13 14" key="1">
    <citation type="journal article" date="2018" name="Syst. Appl. Microbiol.">
        <title>Corynebacterium heidelbergense sp. nov., isolated from the preen glands of Egyptian geese (Alopochen aegyptiacus).</title>
        <authorList>
            <person name="Braun M.S."/>
            <person name="Wang E."/>
            <person name="Zimmermann S."/>
            <person name="Wink M."/>
        </authorList>
    </citation>
    <scope>NUCLEOTIDE SEQUENCE [LARGE SCALE GENOMIC DNA]</scope>
    <source>
        <strain evidence="13 14">DSM 104638</strain>
    </source>
</reference>
<dbReference type="EMBL" id="PHQP01000012">
    <property type="protein sequence ID" value="RAV34535.1"/>
    <property type="molecule type" value="Genomic_DNA"/>
</dbReference>
<dbReference type="InterPro" id="IPR001001">
    <property type="entry name" value="DNA_polIII_beta"/>
</dbReference>